<gene>
    <name evidence="1" type="ORF">DWX04_16730</name>
</gene>
<dbReference type="Proteomes" id="UP000283833">
    <property type="component" value="Unassembled WGS sequence"/>
</dbReference>
<name>A0A412QEK4_PHOVU</name>
<evidence type="ECO:0000313" key="2">
    <source>
        <dbReference type="Proteomes" id="UP000283833"/>
    </source>
</evidence>
<dbReference type="RefSeq" id="WP_117853593.1">
    <property type="nucleotide sequence ID" value="NZ_QRXI01000025.1"/>
</dbReference>
<proteinExistence type="predicted"/>
<dbReference type="EMBL" id="QRXI01000025">
    <property type="protein sequence ID" value="RGT89348.1"/>
    <property type="molecule type" value="Genomic_DNA"/>
</dbReference>
<sequence length="366" mass="41160">MNAVYESVARKEQLKISGGLSSDDLEFCKKESKQITDVLSPKQFAMLMMLGTEACSLIDLLGAEEAGEIIIGRLEMNRKPKDKSIDAMAGTILEVGAQIMCLVIPATVAVRFGYKVTDFDGNPIPDDKLCMTIVIIDGQTRYSAIRKIRKENPDKKVPGLYAYFPLNWVKLDKMLQAINLKVFTWSNSDFMTGVISNANVDEPAKAALKYIQNLETKGYNYTAACELVTLKKGIIRKGPLVKAMSEEKPQLDFSLSEFGIDIHRVAITKFIGKYENALKNKTVPELIIAKWEKSCKELSQKEATEYIKSFLGGLASDELVEMESPSEYKRGCGKKKEVFVRKQFEKSFQNFQKNNPYRNFKTGQCD</sequence>
<organism evidence="1 2">
    <name type="scientific">Phocaeicola vulgatus</name>
    <name type="common">Bacteroides vulgatus</name>
    <dbReference type="NCBI Taxonomy" id="821"/>
    <lineage>
        <taxon>Bacteria</taxon>
        <taxon>Pseudomonadati</taxon>
        <taxon>Bacteroidota</taxon>
        <taxon>Bacteroidia</taxon>
        <taxon>Bacteroidales</taxon>
        <taxon>Bacteroidaceae</taxon>
        <taxon>Phocaeicola</taxon>
    </lineage>
</organism>
<comment type="caution">
    <text evidence="1">The sequence shown here is derived from an EMBL/GenBank/DDBJ whole genome shotgun (WGS) entry which is preliminary data.</text>
</comment>
<protein>
    <submittedName>
        <fullName evidence="1">Uncharacterized protein</fullName>
    </submittedName>
</protein>
<evidence type="ECO:0000313" key="1">
    <source>
        <dbReference type="EMBL" id="RGT89348.1"/>
    </source>
</evidence>
<reference evidence="1 2" key="1">
    <citation type="submission" date="2018-08" db="EMBL/GenBank/DDBJ databases">
        <title>A genome reference for cultivated species of the human gut microbiota.</title>
        <authorList>
            <person name="Zou Y."/>
            <person name="Xue W."/>
            <person name="Luo G."/>
        </authorList>
    </citation>
    <scope>NUCLEOTIDE SEQUENCE [LARGE SCALE GENOMIC DNA]</scope>
    <source>
        <strain evidence="1 2">AF18-14</strain>
    </source>
</reference>
<dbReference type="AlphaFoldDB" id="A0A412QEK4"/>
<accession>A0A412QEK4</accession>